<evidence type="ECO:0000259" key="18">
    <source>
        <dbReference type="PROSITE" id="PS50089"/>
    </source>
</evidence>
<evidence type="ECO:0000256" key="8">
    <source>
        <dbReference type="ARBA" id="ARBA00022737"/>
    </source>
</evidence>
<dbReference type="Pfam" id="PF23113">
    <property type="entry name" value="MARCHF6_C"/>
    <property type="match status" value="1"/>
</dbReference>
<keyword evidence="14 17" id="KW-0472">Membrane</keyword>
<dbReference type="InterPro" id="IPR011016">
    <property type="entry name" value="Znf_RING-CH"/>
</dbReference>
<dbReference type="InterPro" id="IPR027417">
    <property type="entry name" value="P-loop_NTPase"/>
</dbReference>
<evidence type="ECO:0000256" key="11">
    <source>
        <dbReference type="ARBA" id="ARBA00022821"/>
    </source>
</evidence>
<dbReference type="InterPro" id="IPR032675">
    <property type="entry name" value="LRR_dom_sf"/>
</dbReference>
<evidence type="ECO:0000256" key="13">
    <source>
        <dbReference type="ARBA" id="ARBA00022989"/>
    </source>
</evidence>
<feature type="transmembrane region" description="Helical" evidence="17">
    <location>
        <begin position="717"/>
        <end position="739"/>
    </location>
</feature>
<comment type="caution">
    <text evidence="20">The sequence shown here is derived from an EMBL/GenBank/DDBJ whole genome shotgun (WGS) entry which is preliminary data.</text>
</comment>
<feature type="transmembrane region" description="Helical" evidence="17">
    <location>
        <begin position="271"/>
        <end position="292"/>
    </location>
</feature>
<feature type="domain" description="RING-CH-type" evidence="19">
    <location>
        <begin position="81"/>
        <end position="142"/>
    </location>
</feature>
<dbReference type="InterPro" id="IPR001841">
    <property type="entry name" value="Znf_RING"/>
</dbReference>
<dbReference type="SUPFAM" id="SSF52058">
    <property type="entry name" value="L domain-like"/>
    <property type="match status" value="1"/>
</dbReference>
<evidence type="ECO:0000259" key="19">
    <source>
        <dbReference type="PROSITE" id="PS51292"/>
    </source>
</evidence>
<proteinExistence type="predicted"/>
<evidence type="ECO:0000256" key="17">
    <source>
        <dbReference type="SAM" id="Phobius"/>
    </source>
</evidence>
<dbReference type="Gene3D" id="3.80.10.10">
    <property type="entry name" value="Ribonuclease Inhibitor"/>
    <property type="match status" value="2"/>
</dbReference>
<feature type="transmembrane region" description="Helical" evidence="17">
    <location>
        <begin position="554"/>
        <end position="573"/>
    </location>
</feature>
<dbReference type="GO" id="GO:0061630">
    <property type="term" value="F:ubiquitin protein ligase activity"/>
    <property type="evidence" value="ECO:0007669"/>
    <property type="project" value="UniProtKB-EC"/>
</dbReference>
<reference evidence="20" key="1">
    <citation type="submission" date="2022-04" db="EMBL/GenBank/DDBJ databases">
        <title>Carnegiea gigantea Genome sequencing and assembly v2.</title>
        <authorList>
            <person name="Copetti D."/>
            <person name="Sanderson M.J."/>
            <person name="Burquez A."/>
            <person name="Wojciechowski M.F."/>
        </authorList>
    </citation>
    <scope>NUCLEOTIDE SEQUENCE</scope>
    <source>
        <strain evidence="20">SGP5-SGP5p</strain>
        <tissue evidence="20">Aerial part</tissue>
    </source>
</reference>
<keyword evidence="6 17" id="KW-0812">Transmembrane</keyword>
<dbReference type="GO" id="GO:0036503">
    <property type="term" value="P:ERAD pathway"/>
    <property type="evidence" value="ECO:0007669"/>
    <property type="project" value="TreeGrafter"/>
</dbReference>
<keyword evidence="9 15" id="KW-0863">Zinc-finger</keyword>
<dbReference type="Gene3D" id="3.30.40.10">
    <property type="entry name" value="Zinc/RING finger domain, C3HC4 (zinc finger)"/>
    <property type="match status" value="1"/>
</dbReference>
<dbReference type="GO" id="GO:0006952">
    <property type="term" value="P:defense response"/>
    <property type="evidence" value="ECO:0007669"/>
    <property type="project" value="UniProtKB-KW"/>
</dbReference>
<dbReference type="GO" id="GO:0043531">
    <property type="term" value="F:ADP binding"/>
    <property type="evidence" value="ECO:0007669"/>
    <property type="project" value="InterPro"/>
</dbReference>
<evidence type="ECO:0000256" key="12">
    <source>
        <dbReference type="ARBA" id="ARBA00022833"/>
    </source>
</evidence>
<evidence type="ECO:0000256" key="1">
    <source>
        <dbReference type="ARBA" id="ARBA00000900"/>
    </source>
</evidence>
<protein>
    <recommendedName>
        <fullName evidence="4">RING-type E3 ubiquitin transferase</fullName>
        <ecNumber evidence="4">2.3.2.27</ecNumber>
    </recommendedName>
</protein>
<evidence type="ECO:0000256" key="16">
    <source>
        <dbReference type="SAM" id="MobiDB-lite"/>
    </source>
</evidence>
<dbReference type="OrthoDB" id="1108038at2759"/>
<feature type="transmembrane region" description="Helical" evidence="17">
    <location>
        <begin position="449"/>
        <end position="468"/>
    </location>
</feature>
<keyword evidence="13 17" id="KW-1133">Transmembrane helix</keyword>
<feature type="transmembrane region" description="Helical" evidence="17">
    <location>
        <begin position="496"/>
        <end position="520"/>
    </location>
</feature>
<feature type="compositionally biased region" description="Polar residues" evidence="16">
    <location>
        <begin position="1"/>
        <end position="17"/>
    </location>
</feature>
<evidence type="ECO:0000256" key="10">
    <source>
        <dbReference type="ARBA" id="ARBA00022786"/>
    </source>
</evidence>
<dbReference type="Pfam" id="PF00931">
    <property type="entry name" value="NB-ARC"/>
    <property type="match status" value="1"/>
</dbReference>
<evidence type="ECO:0000313" key="20">
    <source>
        <dbReference type="EMBL" id="KAJ8434033.1"/>
    </source>
</evidence>
<evidence type="ECO:0000256" key="3">
    <source>
        <dbReference type="ARBA" id="ARBA00004906"/>
    </source>
</evidence>
<accession>A0A9Q1JZL8</accession>
<dbReference type="InterPro" id="IPR056521">
    <property type="entry name" value="MARCHF6-like_C"/>
</dbReference>
<dbReference type="EC" id="2.3.2.27" evidence="4"/>
<dbReference type="Gene3D" id="1.10.8.430">
    <property type="entry name" value="Helical domain of apoptotic protease-activating factors"/>
    <property type="match status" value="1"/>
</dbReference>
<feature type="region of interest" description="Disordered" evidence="16">
    <location>
        <begin position="1"/>
        <end position="80"/>
    </location>
</feature>
<dbReference type="PANTHER" id="PTHR13145">
    <property type="entry name" value="SSM4 PROTEIN"/>
    <property type="match status" value="1"/>
</dbReference>
<comment type="subcellular location">
    <subcellularLocation>
        <location evidence="2">Membrane</location>
        <topology evidence="2">Multi-pass membrane protein</topology>
    </subcellularLocation>
</comment>
<dbReference type="PANTHER" id="PTHR13145:SF0">
    <property type="entry name" value="E3 UBIQUITIN-PROTEIN LIGASE MARCHF6"/>
    <property type="match status" value="1"/>
</dbReference>
<feature type="region of interest" description="Disordered" evidence="16">
    <location>
        <begin position="162"/>
        <end position="195"/>
    </location>
</feature>
<dbReference type="GO" id="GO:0008270">
    <property type="term" value="F:zinc ion binding"/>
    <property type="evidence" value="ECO:0007669"/>
    <property type="project" value="UniProtKB-KW"/>
</dbReference>
<dbReference type="CDD" id="cd16702">
    <property type="entry name" value="RING_CH-C4HC3_MARCH6"/>
    <property type="match status" value="1"/>
</dbReference>
<keyword evidence="8" id="KW-0677">Repeat</keyword>
<dbReference type="PRINTS" id="PR00364">
    <property type="entry name" value="DISEASERSIST"/>
</dbReference>
<organism evidence="20 21">
    <name type="scientific">Carnegiea gigantea</name>
    <dbReference type="NCBI Taxonomy" id="171969"/>
    <lineage>
        <taxon>Eukaryota</taxon>
        <taxon>Viridiplantae</taxon>
        <taxon>Streptophyta</taxon>
        <taxon>Embryophyta</taxon>
        <taxon>Tracheophyta</taxon>
        <taxon>Spermatophyta</taxon>
        <taxon>Magnoliopsida</taxon>
        <taxon>eudicotyledons</taxon>
        <taxon>Gunneridae</taxon>
        <taxon>Pentapetalae</taxon>
        <taxon>Caryophyllales</taxon>
        <taxon>Cactineae</taxon>
        <taxon>Cactaceae</taxon>
        <taxon>Cactoideae</taxon>
        <taxon>Echinocereeae</taxon>
        <taxon>Carnegiea</taxon>
    </lineage>
</organism>
<keyword evidence="5" id="KW-0808">Transferase</keyword>
<comment type="catalytic activity">
    <reaction evidence="1">
        <text>S-ubiquitinyl-[E2 ubiquitin-conjugating enzyme]-L-cysteine + [acceptor protein]-L-lysine = [E2 ubiquitin-conjugating enzyme]-L-cysteine + N(6)-ubiquitinyl-[acceptor protein]-L-lysine.</text>
        <dbReference type="EC" id="2.3.2.27"/>
    </reaction>
</comment>
<evidence type="ECO:0000256" key="7">
    <source>
        <dbReference type="ARBA" id="ARBA00022723"/>
    </source>
</evidence>
<evidence type="ECO:0000256" key="9">
    <source>
        <dbReference type="ARBA" id="ARBA00022771"/>
    </source>
</evidence>
<dbReference type="InterPro" id="IPR002182">
    <property type="entry name" value="NB-ARC"/>
</dbReference>
<dbReference type="GO" id="GO:0005789">
    <property type="term" value="C:endoplasmic reticulum membrane"/>
    <property type="evidence" value="ECO:0007669"/>
    <property type="project" value="TreeGrafter"/>
</dbReference>
<dbReference type="Pfam" id="PF12906">
    <property type="entry name" value="RINGv"/>
    <property type="match status" value="1"/>
</dbReference>
<keyword evidence="11" id="KW-0611">Plant defense</keyword>
<dbReference type="InterPro" id="IPR042197">
    <property type="entry name" value="Apaf_helical"/>
</dbReference>
<evidence type="ECO:0000256" key="4">
    <source>
        <dbReference type="ARBA" id="ARBA00012483"/>
    </source>
</evidence>
<dbReference type="SUPFAM" id="SSF57850">
    <property type="entry name" value="RING/U-box"/>
    <property type="match status" value="1"/>
</dbReference>
<evidence type="ECO:0000256" key="14">
    <source>
        <dbReference type="ARBA" id="ARBA00023136"/>
    </source>
</evidence>
<keyword evidence="7" id="KW-0479">Metal-binding</keyword>
<dbReference type="PROSITE" id="PS51292">
    <property type="entry name" value="ZF_RING_CH"/>
    <property type="match status" value="1"/>
</dbReference>
<keyword evidence="12" id="KW-0862">Zinc</keyword>
<comment type="pathway">
    <text evidence="3">Protein modification; protein ubiquitination.</text>
</comment>
<dbReference type="InterPro" id="IPR013083">
    <property type="entry name" value="Znf_RING/FYVE/PHD"/>
</dbReference>
<evidence type="ECO:0000256" key="2">
    <source>
        <dbReference type="ARBA" id="ARBA00004141"/>
    </source>
</evidence>
<dbReference type="Proteomes" id="UP001153076">
    <property type="component" value="Unassembled WGS sequence"/>
</dbReference>
<feature type="compositionally biased region" description="Low complexity" evidence="16">
    <location>
        <begin position="26"/>
        <end position="38"/>
    </location>
</feature>
<evidence type="ECO:0000256" key="5">
    <source>
        <dbReference type="ARBA" id="ARBA00022679"/>
    </source>
</evidence>
<dbReference type="Gene3D" id="3.40.50.300">
    <property type="entry name" value="P-loop containing nucleotide triphosphate hydrolases"/>
    <property type="match status" value="1"/>
</dbReference>
<dbReference type="SMART" id="SM00744">
    <property type="entry name" value="RINGv"/>
    <property type="match status" value="1"/>
</dbReference>
<feature type="compositionally biased region" description="Basic and acidic residues" evidence="16">
    <location>
        <begin position="162"/>
        <end position="177"/>
    </location>
</feature>
<evidence type="ECO:0000256" key="6">
    <source>
        <dbReference type="ARBA" id="ARBA00022692"/>
    </source>
</evidence>
<dbReference type="InterPro" id="IPR055414">
    <property type="entry name" value="LRR_R13L4/SHOC2-like"/>
</dbReference>
<keyword evidence="10" id="KW-0833">Ubl conjugation pathway</keyword>
<feature type="region of interest" description="Disordered" evidence="16">
    <location>
        <begin position="673"/>
        <end position="707"/>
    </location>
</feature>
<name>A0A9Q1JZL8_9CARY</name>
<dbReference type="PROSITE" id="PS50089">
    <property type="entry name" value="ZF_RING_2"/>
    <property type="match status" value="1"/>
</dbReference>
<dbReference type="FunFam" id="3.30.40.10:FF:000288">
    <property type="entry name" value="Probable E3 ubiquitin ligase SUD1"/>
    <property type="match status" value="1"/>
</dbReference>
<dbReference type="Pfam" id="PF23598">
    <property type="entry name" value="LRR_14"/>
    <property type="match status" value="1"/>
</dbReference>
<evidence type="ECO:0000256" key="15">
    <source>
        <dbReference type="PROSITE-ProRule" id="PRU00175"/>
    </source>
</evidence>
<dbReference type="SUPFAM" id="SSF52540">
    <property type="entry name" value="P-loop containing nucleoside triphosphate hydrolases"/>
    <property type="match status" value="1"/>
</dbReference>
<evidence type="ECO:0000313" key="21">
    <source>
        <dbReference type="Proteomes" id="UP001153076"/>
    </source>
</evidence>
<sequence length="1606" mass="180391">MEISSATRDLDPSTSGGNVRIERSNSDASSSSSASSSSVLLKEKDSDGLPIDDEEDSAGNLRDLPPPPPPPPALVSRSFEDDDEEEDVCRICRNPGDADNPLRYPCACSGSIKFVHQDCLLQWLNHSNARQCEVCKHAFSFSPVYAADAPARLPFREHLRELGGQDAEREEEGDRNGGRAVRRPLGQANRNLAGDGNVDDVGGAQGIAGAGQMIRRNAENVAAQWERQAARLEAHVEQMFDGLDDADGAEDVPFDELVGMQGPVFHLVENAFTVLASNMIFLGVVIFVPFSLGRIILHYVSWLFSSAANPVFSTVMPLTGSTLSLANITLKNALTAVTSLSSESPENTVVDHVAEMLKVNATGMNGSSNNISIPQSSDILRGVTAGTSRLSDVTTLAVGYIIVALIRYTKGEPLTMGRFQGAASIVEAIPSLLRQFFAAMRHLLTMIKVAFLLVIELGVFPLMCGWWLDVCTIRMFGKSMAQRAEFFSVSPLASSFVHWLVGIFYMLQISIFVSLLRGVLRNGVLYFLRDPADPNYNPFRDLIDDPVHKHARRVLLSVAVYGSLIVMLVFLPVKLAMRMAPSIFPLDISVSDPFTEIPADILLFQICIPFAIEHFKLRTTIKSLLRYWFTAVGWALGLTDFLLPRPEDTTGQDNGNGDAGRQERFRGALLGGGAQQDQAQIARLPDSPNDGASRSDNPDAAEEYDIEEQSDAERYSFVLRIVLLLVVAWMTLLVFNSALIIVPVSLGRAIFNAIPLLPITHGIKCNDLYAFTIGSYVIWTAIAGIRYVIEQIKSRRAAVLFGQIWKWCVIVLKSSALLSIWIFVIPVLIGLLFELLVIVPMRVPIDESPVFLLYQDWALGLIFLKIWTRLVTLDHMVPLVDESWRIKFERVREDGFSRLQGLWVLREIVSPIIMKLLTALCVPYVLARGVFPVFGYPLLVNSAVYRFAWLGCLGMNCLYFCAKRFHVWFTNLHNSIRDDRYLIGRRLHNFGEVIAERTVEETRSPSLQRDIGIRHEVDDVEHLLDESILSYSSKTMDAASLAFSVAQTLLSALQLPELKEIICIYGLRVQTQETRRHIRKLREKLNSSKYLLVLDDVWTEDHGKWLELKDYLLGLGQRGSRIVVTTRPEKTARAVGSNTIYKLEGLSKEDSWHLFESIVGSGQAIRDDLVDIGKDILKNCPNVPLAIKVIGSLLYDQDKSNKAHIRTYLQGKYSWQFQFPLSMHLKKWMNLRALHLGGTDLRSLPNDIGKLLHLRYLDLSRSGLSMLPKSITKLVNLQTLHLNQLDELEELPRDLNRLVKLRVLGIAHCLSLKYMPDNMNRMTCLNTLPMFVAAKRDSSMKQQLEDLRALSKLKGSLEILIDKKFVYKKAINSRGGGYISNKKYPNDIEIKWFEDDEYESETESENEEGGIDNVEDLLEDLQPHSNLKVLSIQSYSGTKIPRWAIKNNLTTCLPNLVHVCFDKCHGLQSLPWLGKLQFLKSLSVDHSFTVKYMEDRIFSESDTSTGSYGAAREVIQQESSSFFPCLESLRLWELPNLKGWWRGLCTDGLVMEDVDALRYLTSLQRFELHGCNENIERRCQNPNGQDWPKIQHVAYINFDSASFEEF</sequence>
<feature type="transmembrane region" description="Helical" evidence="17">
    <location>
        <begin position="810"/>
        <end position="839"/>
    </location>
</feature>
<feature type="domain" description="RING-type" evidence="18">
    <location>
        <begin position="89"/>
        <end position="136"/>
    </location>
</feature>
<feature type="compositionally biased region" description="Pro residues" evidence="16">
    <location>
        <begin position="64"/>
        <end position="73"/>
    </location>
</feature>
<feature type="transmembrane region" description="Helical" evidence="17">
    <location>
        <begin position="769"/>
        <end position="789"/>
    </location>
</feature>
<gene>
    <name evidence="20" type="ORF">Cgig2_001226</name>
</gene>
<keyword evidence="21" id="KW-1185">Reference proteome</keyword>
<dbReference type="EMBL" id="JAKOGI010000505">
    <property type="protein sequence ID" value="KAJ8434033.1"/>
    <property type="molecule type" value="Genomic_DNA"/>
</dbReference>
<feature type="transmembrane region" description="Helical" evidence="17">
    <location>
        <begin position="593"/>
        <end position="612"/>
    </location>
</feature>